<dbReference type="InterPro" id="IPR006650">
    <property type="entry name" value="A/AMP_deam_AS"/>
</dbReference>
<dbReference type="InterPro" id="IPR032466">
    <property type="entry name" value="Metal_Hydrolase"/>
</dbReference>
<keyword evidence="7" id="KW-0378">Hydrolase</keyword>
<dbReference type="Proteomes" id="UP001152797">
    <property type="component" value="Unassembled WGS sequence"/>
</dbReference>
<keyword evidence="12" id="KW-1185">Reference proteome</keyword>
<dbReference type="EMBL" id="CAMXCT030001387">
    <property type="protein sequence ID" value="CAL4776917.1"/>
    <property type="molecule type" value="Genomic_DNA"/>
</dbReference>
<dbReference type="PANTHER" id="PTHR43114">
    <property type="entry name" value="ADENINE DEAMINASE"/>
    <property type="match status" value="1"/>
</dbReference>
<dbReference type="OrthoDB" id="436801at2759"/>
<proteinExistence type="inferred from homology"/>
<keyword evidence="6" id="KW-0660">Purine salvage</keyword>
<evidence type="ECO:0000256" key="1">
    <source>
        <dbReference type="ARBA" id="ARBA00001947"/>
    </source>
</evidence>
<gene>
    <name evidence="10" type="ORF">C1SCF055_LOCUS16668</name>
</gene>
<comment type="caution">
    <text evidence="10">The sequence shown here is derived from an EMBL/GenBank/DDBJ whole genome shotgun (WGS) entry which is preliminary data.</text>
</comment>
<dbReference type="InterPro" id="IPR006330">
    <property type="entry name" value="Ado/ade_deaminase"/>
</dbReference>
<organism evidence="10">
    <name type="scientific">Cladocopium goreaui</name>
    <dbReference type="NCBI Taxonomy" id="2562237"/>
    <lineage>
        <taxon>Eukaryota</taxon>
        <taxon>Sar</taxon>
        <taxon>Alveolata</taxon>
        <taxon>Dinophyceae</taxon>
        <taxon>Suessiales</taxon>
        <taxon>Symbiodiniaceae</taxon>
        <taxon>Cladocopium</taxon>
    </lineage>
</organism>
<protein>
    <recommendedName>
        <fullName evidence="4">Adenosine deaminase</fullName>
    </recommendedName>
</protein>
<evidence type="ECO:0000256" key="4">
    <source>
        <dbReference type="ARBA" id="ARBA00018099"/>
    </source>
</evidence>
<evidence type="ECO:0000256" key="5">
    <source>
        <dbReference type="ARBA" id="ARBA00022723"/>
    </source>
</evidence>
<sequence length="363" mass="39199">MPRCLVSLPKAELHIHLEGAMRPETLSDLCRKHGVERPMDTRGKSFSDFSPFASCYIAVCECLREESDLQRLVLEVAEDAAKSGALWIEPALSIELYADRFGGIKASLDLLMKAAEVAETRTGVAIGFIVAAERHLPVERAEALARAVKDVVTSGRGTIHGRPGIIGFGLHGAEAGNPPERFADAFRSVCSEVVALPHAGEIAPGPGLGPASVRFCVDVLGAKRIAHGVLSMEDEELIQHLAKLQICLDICPSSNELLGVVAVKDSPLTKFLEAGVPCSINSDDPLLFGPSLLQEFQRCRDQLEMSDNQLADCAANSFRHSRAPDQLKQRGLLGVEDWLRKEEGKSLKRSLDLAFSDSAAATK</sequence>
<dbReference type="AlphaFoldDB" id="A0A9P1CDN1"/>
<comment type="pathway">
    <text evidence="2">Purine metabolism; purine nucleoside salvage.</text>
</comment>
<reference evidence="10" key="1">
    <citation type="submission" date="2022-10" db="EMBL/GenBank/DDBJ databases">
        <authorList>
            <person name="Chen Y."/>
            <person name="Dougan E. K."/>
            <person name="Chan C."/>
            <person name="Rhodes N."/>
            <person name="Thang M."/>
        </authorList>
    </citation>
    <scope>NUCLEOTIDE SEQUENCE</scope>
</reference>
<keyword evidence="8" id="KW-0862">Zinc</keyword>
<reference evidence="11" key="2">
    <citation type="submission" date="2024-04" db="EMBL/GenBank/DDBJ databases">
        <authorList>
            <person name="Chen Y."/>
            <person name="Shah S."/>
            <person name="Dougan E. K."/>
            <person name="Thang M."/>
            <person name="Chan C."/>
        </authorList>
    </citation>
    <scope>NUCLEOTIDE SEQUENCE [LARGE SCALE GENOMIC DNA]</scope>
</reference>
<dbReference type="PANTHER" id="PTHR43114:SF6">
    <property type="entry name" value="ADENINE DEAMINASE"/>
    <property type="match status" value="1"/>
</dbReference>
<evidence type="ECO:0000256" key="7">
    <source>
        <dbReference type="ARBA" id="ARBA00022801"/>
    </source>
</evidence>
<dbReference type="GO" id="GO:0046872">
    <property type="term" value="F:metal ion binding"/>
    <property type="evidence" value="ECO:0007669"/>
    <property type="project" value="UniProtKB-KW"/>
</dbReference>
<dbReference type="SUPFAM" id="SSF51556">
    <property type="entry name" value="Metallo-dependent hydrolases"/>
    <property type="match status" value="1"/>
</dbReference>
<dbReference type="GO" id="GO:0009168">
    <property type="term" value="P:purine ribonucleoside monophosphate biosynthetic process"/>
    <property type="evidence" value="ECO:0007669"/>
    <property type="project" value="InterPro"/>
</dbReference>
<evidence type="ECO:0000256" key="3">
    <source>
        <dbReference type="ARBA" id="ARBA00006676"/>
    </source>
</evidence>
<name>A0A9P1CDN1_9DINO</name>
<evidence type="ECO:0000313" key="10">
    <source>
        <dbReference type="EMBL" id="CAI3989605.1"/>
    </source>
</evidence>
<accession>A0A9P1CDN1</accession>
<dbReference type="EMBL" id="CAMXCT020001387">
    <property type="protein sequence ID" value="CAL1142980.1"/>
    <property type="molecule type" value="Genomic_DNA"/>
</dbReference>
<dbReference type="Gene3D" id="3.20.20.140">
    <property type="entry name" value="Metal-dependent hydrolases"/>
    <property type="match status" value="1"/>
</dbReference>
<keyword evidence="5" id="KW-0479">Metal-binding</keyword>
<evidence type="ECO:0000313" key="12">
    <source>
        <dbReference type="Proteomes" id="UP001152797"/>
    </source>
</evidence>
<feature type="domain" description="Adenosine deaminase" evidence="9">
    <location>
        <begin position="9"/>
        <end position="330"/>
    </location>
</feature>
<evidence type="ECO:0000256" key="8">
    <source>
        <dbReference type="ARBA" id="ARBA00022833"/>
    </source>
</evidence>
<dbReference type="GO" id="GO:0006166">
    <property type="term" value="P:purine ribonucleoside salvage"/>
    <property type="evidence" value="ECO:0007669"/>
    <property type="project" value="UniProtKB-KW"/>
</dbReference>
<comment type="similarity">
    <text evidence="3">Belongs to the metallo-dependent hydrolases superfamily. Adenosine and AMP deaminases family.</text>
</comment>
<evidence type="ECO:0000313" key="11">
    <source>
        <dbReference type="EMBL" id="CAL1142980.1"/>
    </source>
</evidence>
<comment type="cofactor">
    <cofactor evidence="1">
        <name>Zn(2+)</name>
        <dbReference type="ChEBI" id="CHEBI:29105"/>
    </cofactor>
</comment>
<dbReference type="GO" id="GO:0019239">
    <property type="term" value="F:deaminase activity"/>
    <property type="evidence" value="ECO:0007669"/>
    <property type="project" value="InterPro"/>
</dbReference>
<dbReference type="EMBL" id="CAMXCT010001387">
    <property type="protein sequence ID" value="CAI3989605.1"/>
    <property type="molecule type" value="Genomic_DNA"/>
</dbReference>
<evidence type="ECO:0000259" key="9">
    <source>
        <dbReference type="Pfam" id="PF00962"/>
    </source>
</evidence>
<dbReference type="Pfam" id="PF00962">
    <property type="entry name" value="A_deaminase"/>
    <property type="match status" value="1"/>
</dbReference>
<dbReference type="PROSITE" id="PS00485">
    <property type="entry name" value="A_DEAMINASE"/>
    <property type="match status" value="1"/>
</dbReference>
<dbReference type="NCBIfam" id="TIGR01430">
    <property type="entry name" value="aden_deam"/>
    <property type="match status" value="1"/>
</dbReference>
<dbReference type="InterPro" id="IPR001365">
    <property type="entry name" value="A_deaminase_dom"/>
</dbReference>
<evidence type="ECO:0000256" key="6">
    <source>
        <dbReference type="ARBA" id="ARBA00022726"/>
    </source>
</evidence>
<feature type="non-terminal residue" evidence="10">
    <location>
        <position position="363"/>
    </location>
</feature>
<evidence type="ECO:0000256" key="2">
    <source>
        <dbReference type="ARBA" id="ARBA00005058"/>
    </source>
</evidence>
<dbReference type="GO" id="GO:0016814">
    <property type="term" value="F:hydrolase activity, acting on carbon-nitrogen (but not peptide) bonds, in cyclic amidines"/>
    <property type="evidence" value="ECO:0007669"/>
    <property type="project" value="UniProtKB-ARBA"/>
</dbReference>